<dbReference type="Proteomes" id="UP000799755">
    <property type="component" value="Unassembled WGS sequence"/>
</dbReference>
<gene>
    <name evidence="1" type="ORF">BDR25DRAFT_356962</name>
</gene>
<reference evidence="1" key="1">
    <citation type="journal article" date="2020" name="Stud. Mycol.">
        <title>101 Dothideomycetes genomes: a test case for predicting lifestyles and emergence of pathogens.</title>
        <authorList>
            <person name="Haridas S."/>
            <person name="Albert R."/>
            <person name="Binder M."/>
            <person name="Bloem J."/>
            <person name="Labutti K."/>
            <person name="Salamov A."/>
            <person name="Andreopoulos B."/>
            <person name="Baker S."/>
            <person name="Barry K."/>
            <person name="Bills G."/>
            <person name="Bluhm B."/>
            <person name="Cannon C."/>
            <person name="Castanera R."/>
            <person name="Culley D."/>
            <person name="Daum C."/>
            <person name="Ezra D."/>
            <person name="Gonzalez J."/>
            <person name="Henrissat B."/>
            <person name="Kuo A."/>
            <person name="Liang C."/>
            <person name="Lipzen A."/>
            <person name="Lutzoni F."/>
            <person name="Magnuson J."/>
            <person name="Mondo S."/>
            <person name="Nolan M."/>
            <person name="Ohm R."/>
            <person name="Pangilinan J."/>
            <person name="Park H.-J."/>
            <person name="Ramirez L."/>
            <person name="Alfaro M."/>
            <person name="Sun H."/>
            <person name="Tritt A."/>
            <person name="Yoshinaga Y."/>
            <person name="Zwiers L.-H."/>
            <person name="Turgeon B."/>
            <person name="Goodwin S."/>
            <person name="Spatafora J."/>
            <person name="Crous P."/>
            <person name="Grigoriev I."/>
        </authorList>
    </citation>
    <scope>NUCLEOTIDE SEQUENCE</scope>
    <source>
        <strain evidence="1">ATCC 200398</strain>
    </source>
</reference>
<organism evidence="1 2">
    <name type="scientific">Lindgomyces ingoldianus</name>
    <dbReference type="NCBI Taxonomy" id="673940"/>
    <lineage>
        <taxon>Eukaryota</taxon>
        <taxon>Fungi</taxon>
        <taxon>Dikarya</taxon>
        <taxon>Ascomycota</taxon>
        <taxon>Pezizomycotina</taxon>
        <taxon>Dothideomycetes</taxon>
        <taxon>Pleosporomycetidae</taxon>
        <taxon>Pleosporales</taxon>
        <taxon>Lindgomycetaceae</taxon>
        <taxon>Lindgomyces</taxon>
    </lineage>
</organism>
<proteinExistence type="predicted"/>
<protein>
    <submittedName>
        <fullName evidence="1">Uncharacterized protein</fullName>
    </submittedName>
</protein>
<keyword evidence="2" id="KW-1185">Reference proteome</keyword>
<evidence type="ECO:0000313" key="1">
    <source>
        <dbReference type="EMBL" id="KAF2469191.1"/>
    </source>
</evidence>
<name>A0ACB6QSN5_9PLEO</name>
<evidence type="ECO:0000313" key="2">
    <source>
        <dbReference type="Proteomes" id="UP000799755"/>
    </source>
</evidence>
<dbReference type="EMBL" id="MU003513">
    <property type="protein sequence ID" value="KAF2469191.1"/>
    <property type="molecule type" value="Genomic_DNA"/>
</dbReference>
<sequence>MTGRLRPRSKALEGGAQGPGLTSRAARATKRHRSGIRQLHHLYEKGEASPQGTEGLEDVESNSIVLSQGTQTAYQGLPGAAQRQEISVEIVSITIVAAARGASMKVPHTQNPEEYFSHLTARRDACNATDHPDRVRRAGRNRIISSMLQAQNLYSQSKPTSRQCQIYDTKKRK</sequence>
<accession>A0ACB6QSN5</accession>
<comment type="caution">
    <text evidence="1">The sequence shown here is derived from an EMBL/GenBank/DDBJ whole genome shotgun (WGS) entry which is preliminary data.</text>
</comment>